<dbReference type="Pfam" id="PF07291">
    <property type="entry name" value="MauE"/>
    <property type="match status" value="1"/>
</dbReference>
<dbReference type="EMBL" id="NBYN01000042">
    <property type="protein sequence ID" value="OSO90761.1"/>
    <property type="molecule type" value="Genomic_DNA"/>
</dbReference>
<dbReference type="InterPro" id="IPR002109">
    <property type="entry name" value="Glutaredoxin"/>
</dbReference>
<proteinExistence type="predicted"/>
<evidence type="ECO:0000313" key="9">
    <source>
        <dbReference type="Proteomes" id="UP000192997"/>
    </source>
</evidence>
<dbReference type="PROSITE" id="PS51354">
    <property type="entry name" value="GLUTAREDOXIN_2"/>
    <property type="match status" value="1"/>
</dbReference>
<comment type="caution">
    <text evidence="8">The sequence shown here is derived from an EMBL/GenBank/DDBJ whole genome shotgun (WGS) entry which is preliminary data.</text>
</comment>
<feature type="transmembrane region" description="Helical" evidence="5">
    <location>
        <begin position="159"/>
        <end position="184"/>
    </location>
</feature>
<organism evidence="8 9">
    <name type="scientific">Cylindrospermopsis raciborskii CENA303</name>
    <dbReference type="NCBI Taxonomy" id="1170769"/>
    <lineage>
        <taxon>Bacteria</taxon>
        <taxon>Bacillati</taxon>
        <taxon>Cyanobacteriota</taxon>
        <taxon>Cyanophyceae</taxon>
        <taxon>Nostocales</taxon>
        <taxon>Aphanizomenonaceae</taxon>
        <taxon>Cylindrospermopsis</taxon>
    </lineage>
</organism>
<evidence type="ECO:0000256" key="2">
    <source>
        <dbReference type="ARBA" id="ARBA00022692"/>
    </source>
</evidence>
<reference evidence="9" key="1">
    <citation type="submission" date="2017-04" db="EMBL/GenBank/DDBJ databases">
        <authorList>
            <person name="Abreu V.A."/>
            <person name="Popin R.V."/>
            <person name="Rigonato J."/>
            <person name="Andreote A.P."/>
            <person name="Schaker P.C."/>
            <person name="Hoff-Risseti C."/>
            <person name="Alvarenga D.O."/>
            <person name="Varani A.M."/>
            <person name="Fiore M.F."/>
        </authorList>
    </citation>
    <scope>NUCLEOTIDE SEQUENCE [LARGE SCALE GENOMIC DNA]</scope>
    <source>
        <strain evidence="9">CENA303</strain>
    </source>
</reference>
<protein>
    <submittedName>
        <fullName evidence="8">Glutaredoxin</fullName>
    </submittedName>
</protein>
<evidence type="ECO:0000256" key="4">
    <source>
        <dbReference type="ARBA" id="ARBA00023136"/>
    </source>
</evidence>
<evidence type="ECO:0000256" key="1">
    <source>
        <dbReference type="ARBA" id="ARBA00004141"/>
    </source>
</evidence>
<evidence type="ECO:0000259" key="7">
    <source>
        <dbReference type="Pfam" id="PF07291"/>
    </source>
</evidence>
<name>A0A1X4G7B4_9CYAN</name>
<keyword evidence="3 5" id="KW-1133">Transmembrane helix</keyword>
<sequence>MTNVLFNAPVKVYRMSTPEHECPWGLRAINLLSEHSIPFEDILLRSQTEVNTFKDQYGVSTTPQIFVGDQRLGGYSDLTKYFSVQAITPEYSYTPVIALFSTAGLVALSTSLGLTGFMGISLSMLASLKLMDIDSFTTSFKKYDLITQRFQHYGKIYPFAELAIGLGFLSNIAPLFTGVGSLILGMSGAVSVFKAVYIDKMALNCACIGGNSKAPLGIVSFAENGIMTIMGAMLIFSSLSPQSLKSMRSPNPVSPEIDYHPVHKLACPIYSTTSFTGKRSINCIALPAFFRRDSLTKGA</sequence>
<dbReference type="GO" id="GO:0016020">
    <property type="term" value="C:membrane"/>
    <property type="evidence" value="ECO:0007669"/>
    <property type="project" value="UniProtKB-SubCell"/>
</dbReference>
<dbReference type="AlphaFoldDB" id="A0A1X4G7B4"/>
<feature type="transmembrane region" description="Helical" evidence="5">
    <location>
        <begin position="218"/>
        <end position="239"/>
    </location>
</feature>
<comment type="subcellular location">
    <subcellularLocation>
        <location evidence="1">Membrane</location>
        <topology evidence="1">Multi-pass membrane protein</topology>
    </subcellularLocation>
</comment>
<evidence type="ECO:0000259" key="6">
    <source>
        <dbReference type="Pfam" id="PF00462"/>
    </source>
</evidence>
<feature type="domain" description="Methylamine utilisation protein MauE" evidence="7">
    <location>
        <begin position="113"/>
        <end position="236"/>
    </location>
</feature>
<keyword evidence="4 5" id="KW-0472">Membrane</keyword>
<feature type="domain" description="Glutaredoxin" evidence="6">
    <location>
        <begin position="11"/>
        <end position="70"/>
    </location>
</feature>
<dbReference type="Gene3D" id="3.40.30.10">
    <property type="entry name" value="Glutaredoxin"/>
    <property type="match status" value="1"/>
</dbReference>
<dbReference type="InterPro" id="IPR009908">
    <property type="entry name" value="Methylamine_util_MauE"/>
</dbReference>
<dbReference type="Proteomes" id="UP000192997">
    <property type="component" value="Unassembled WGS sequence"/>
</dbReference>
<keyword evidence="2 5" id="KW-0812">Transmembrane</keyword>
<feature type="transmembrane region" description="Helical" evidence="5">
    <location>
        <begin position="97"/>
        <end position="122"/>
    </location>
</feature>
<evidence type="ECO:0000256" key="5">
    <source>
        <dbReference type="SAM" id="Phobius"/>
    </source>
</evidence>
<evidence type="ECO:0000256" key="3">
    <source>
        <dbReference type="ARBA" id="ARBA00022989"/>
    </source>
</evidence>
<accession>A0A1X4G7B4</accession>
<gene>
    <name evidence="8" type="ORF">B7O87_08045</name>
</gene>
<dbReference type="SUPFAM" id="SSF52833">
    <property type="entry name" value="Thioredoxin-like"/>
    <property type="match status" value="1"/>
</dbReference>
<dbReference type="Pfam" id="PF00462">
    <property type="entry name" value="Glutaredoxin"/>
    <property type="match status" value="1"/>
</dbReference>
<evidence type="ECO:0000313" key="8">
    <source>
        <dbReference type="EMBL" id="OSO90761.1"/>
    </source>
</evidence>
<dbReference type="InterPro" id="IPR036249">
    <property type="entry name" value="Thioredoxin-like_sf"/>
</dbReference>
<dbReference type="GO" id="GO:0030416">
    <property type="term" value="P:methylamine metabolic process"/>
    <property type="evidence" value="ECO:0007669"/>
    <property type="project" value="InterPro"/>
</dbReference>